<dbReference type="Proteomes" id="UP001141552">
    <property type="component" value="Unassembled WGS sequence"/>
</dbReference>
<dbReference type="GO" id="GO:0008270">
    <property type="term" value="F:zinc ion binding"/>
    <property type="evidence" value="ECO:0007669"/>
    <property type="project" value="UniProtKB-KW"/>
</dbReference>
<dbReference type="Pfam" id="PF13639">
    <property type="entry name" value="zf-RING_2"/>
    <property type="match status" value="1"/>
</dbReference>
<reference evidence="4" key="2">
    <citation type="journal article" date="2023" name="Plants (Basel)">
        <title>Annotation of the Turnera subulata (Passifloraceae) Draft Genome Reveals the S-Locus Evolved after the Divergence of Turneroideae from Passifloroideae in a Stepwise Manner.</title>
        <authorList>
            <person name="Henning P.M."/>
            <person name="Roalson E.H."/>
            <person name="Mir W."/>
            <person name="McCubbin A.G."/>
            <person name="Shore J.S."/>
        </authorList>
    </citation>
    <scope>NUCLEOTIDE SEQUENCE</scope>
    <source>
        <strain evidence="4">F60SS</strain>
    </source>
</reference>
<dbReference type="InterPro" id="IPR013083">
    <property type="entry name" value="Znf_RING/FYVE/PHD"/>
</dbReference>
<dbReference type="PANTHER" id="PTHR46719:SF7">
    <property type="entry name" value="RING-H2 FINGER PROTEIN ATL71-RELATED"/>
    <property type="match status" value="1"/>
</dbReference>
<dbReference type="AlphaFoldDB" id="A0A9Q0JNK4"/>
<evidence type="ECO:0000256" key="2">
    <source>
        <dbReference type="SAM" id="Phobius"/>
    </source>
</evidence>
<keyword evidence="2" id="KW-1133">Transmembrane helix</keyword>
<accession>A0A9Q0JNK4</accession>
<organism evidence="4 5">
    <name type="scientific">Turnera subulata</name>
    <dbReference type="NCBI Taxonomy" id="218843"/>
    <lineage>
        <taxon>Eukaryota</taxon>
        <taxon>Viridiplantae</taxon>
        <taxon>Streptophyta</taxon>
        <taxon>Embryophyta</taxon>
        <taxon>Tracheophyta</taxon>
        <taxon>Spermatophyta</taxon>
        <taxon>Magnoliopsida</taxon>
        <taxon>eudicotyledons</taxon>
        <taxon>Gunneridae</taxon>
        <taxon>Pentapetalae</taxon>
        <taxon>rosids</taxon>
        <taxon>fabids</taxon>
        <taxon>Malpighiales</taxon>
        <taxon>Passifloraceae</taxon>
        <taxon>Turnera</taxon>
    </lineage>
</organism>
<dbReference type="PANTHER" id="PTHR46719">
    <property type="entry name" value="TRANSCRIPTION FACTOR C2H2 FAMILY-RELATED"/>
    <property type="match status" value="1"/>
</dbReference>
<dbReference type="OrthoDB" id="8062037at2759"/>
<evidence type="ECO:0000313" key="4">
    <source>
        <dbReference type="EMBL" id="KAJ4848368.1"/>
    </source>
</evidence>
<proteinExistence type="predicted"/>
<keyword evidence="5" id="KW-1185">Reference proteome</keyword>
<dbReference type="InterPro" id="IPR001841">
    <property type="entry name" value="Znf_RING"/>
</dbReference>
<feature type="transmembrane region" description="Helical" evidence="2">
    <location>
        <begin position="20"/>
        <end position="43"/>
    </location>
</feature>
<keyword evidence="2" id="KW-0472">Membrane</keyword>
<keyword evidence="1" id="KW-0479">Metal-binding</keyword>
<protein>
    <recommendedName>
        <fullName evidence="3">RING-type domain-containing protein</fullName>
    </recommendedName>
</protein>
<dbReference type="CDD" id="cd16461">
    <property type="entry name" value="RING-H2_EL5-like"/>
    <property type="match status" value="1"/>
</dbReference>
<sequence>MNSTTTSGGFLGSNNIGGFGYGIGVSIGILLLITTITLASYFCTRTQQPSVPRHPRNATTEPPDLQSVVVDIGLDEATLKSYPKLLYAEAKLQHTDSTSTCCSICLADYKSTDMLRMLPDCGHLFHLKCVDSWLRLHPTCPVCRTSPLPTPMSTPLAEVVPLASSRRN</sequence>
<feature type="domain" description="RING-type" evidence="3">
    <location>
        <begin position="102"/>
        <end position="144"/>
    </location>
</feature>
<comment type="caution">
    <text evidence="4">The sequence shown here is derived from an EMBL/GenBank/DDBJ whole genome shotgun (WGS) entry which is preliminary data.</text>
</comment>
<gene>
    <name evidence="4" type="ORF">Tsubulata_020434</name>
</gene>
<reference evidence="4" key="1">
    <citation type="submission" date="2022-02" db="EMBL/GenBank/DDBJ databases">
        <authorList>
            <person name="Henning P.M."/>
            <person name="McCubbin A.G."/>
            <person name="Shore J.S."/>
        </authorList>
    </citation>
    <scope>NUCLEOTIDE SEQUENCE</scope>
    <source>
        <strain evidence="4">F60SS</strain>
        <tissue evidence="4">Leaves</tissue>
    </source>
</reference>
<keyword evidence="2" id="KW-0812">Transmembrane</keyword>
<name>A0A9Q0JNK4_9ROSI</name>
<keyword evidence="1" id="KW-0863">Zinc-finger</keyword>
<dbReference type="SMART" id="SM00184">
    <property type="entry name" value="RING"/>
    <property type="match status" value="1"/>
</dbReference>
<keyword evidence="1" id="KW-0862">Zinc</keyword>
<dbReference type="EMBL" id="JAKUCV010000919">
    <property type="protein sequence ID" value="KAJ4848368.1"/>
    <property type="molecule type" value="Genomic_DNA"/>
</dbReference>
<evidence type="ECO:0000259" key="3">
    <source>
        <dbReference type="PROSITE" id="PS50089"/>
    </source>
</evidence>
<dbReference type="InterPro" id="IPR045899">
    <property type="entry name" value="ATL71-like"/>
</dbReference>
<dbReference type="PROSITE" id="PS50089">
    <property type="entry name" value="ZF_RING_2"/>
    <property type="match status" value="1"/>
</dbReference>
<dbReference type="SUPFAM" id="SSF57850">
    <property type="entry name" value="RING/U-box"/>
    <property type="match status" value="1"/>
</dbReference>
<dbReference type="Gene3D" id="3.30.40.10">
    <property type="entry name" value="Zinc/RING finger domain, C3HC4 (zinc finger)"/>
    <property type="match status" value="1"/>
</dbReference>
<evidence type="ECO:0000313" key="5">
    <source>
        <dbReference type="Proteomes" id="UP001141552"/>
    </source>
</evidence>
<evidence type="ECO:0000256" key="1">
    <source>
        <dbReference type="PROSITE-ProRule" id="PRU00175"/>
    </source>
</evidence>